<evidence type="ECO:0000313" key="4">
    <source>
        <dbReference type="Proteomes" id="UP000230837"/>
    </source>
</evidence>
<dbReference type="PROSITE" id="PS50994">
    <property type="entry name" value="INTEGRASE"/>
    <property type="match status" value="1"/>
</dbReference>
<proteinExistence type="predicted"/>
<evidence type="ECO:0000259" key="2">
    <source>
        <dbReference type="PROSITE" id="PS50994"/>
    </source>
</evidence>
<sequence>MHKHFNREDRIALGALKRAGFSQSEIGAQLGFHRSTVERELKRNQKPRGGYHALNADVQARERRVHAKKQYRKIDAVLGQCIASRLNPLTSPEVVAHEMDIHHQTIYNWMYRERIDLLPQLPQRGRKRRRYGSKRAKKQGWTKLVRNIHDRPESLLSWEGDTVKGSTKTQLLTHVERTSLYTHVDLIPNGTADVVPATLKQVPLEGVITYDRGSEFALWQMIERDTNALVFFADAHSPWQRGKNENTNGRLRRVYPKGFDFDT</sequence>
<dbReference type="PANTHER" id="PTHR10948">
    <property type="entry name" value="TRANSPOSASE"/>
    <property type="match status" value="1"/>
</dbReference>
<dbReference type="SUPFAM" id="SSF53098">
    <property type="entry name" value="Ribonuclease H-like"/>
    <property type="match status" value="1"/>
</dbReference>
<dbReference type="GO" id="GO:0015074">
    <property type="term" value="P:DNA integration"/>
    <property type="evidence" value="ECO:0007669"/>
    <property type="project" value="InterPro"/>
</dbReference>
<dbReference type="PANTHER" id="PTHR10948:SF23">
    <property type="entry name" value="TRANSPOSASE INSI FOR INSERTION SEQUENCE ELEMENT IS30A-RELATED"/>
    <property type="match status" value="1"/>
</dbReference>
<dbReference type="Proteomes" id="UP000230837">
    <property type="component" value="Unassembled WGS sequence"/>
</dbReference>
<dbReference type="InterPro" id="IPR025246">
    <property type="entry name" value="IS30-like_HTH"/>
</dbReference>
<dbReference type="GO" id="GO:0005829">
    <property type="term" value="C:cytosol"/>
    <property type="evidence" value="ECO:0007669"/>
    <property type="project" value="TreeGrafter"/>
</dbReference>
<reference evidence="4" key="1">
    <citation type="submission" date="2017-09" db="EMBL/GenBank/DDBJ databases">
        <title>Depth-based differentiation of microbial function through sediment-hosted aquifers and enrichment of novel symbionts in the deep terrestrial subsurface.</title>
        <authorList>
            <person name="Probst A.J."/>
            <person name="Ladd B."/>
            <person name="Jarett J.K."/>
            <person name="Geller-Mcgrath D.E."/>
            <person name="Sieber C.M.K."/>
            <person name="Emerson J.B."/>
            <person name="Anantharaman K."/>
            <person name="Thomas B.C."/>
            <person name="Malmstrom R."/>
            <person name="Stieglmeier M."/>
            <person name="Klingl A."/>
            <person name="Woyke T."/>
            <person name="Ryan C.M."/>
            <person name="Banfield J.F."/>
        </authorList>
    </citation>
    <scope>NUCLEOTIDE SEQUENCE [LARGE SCALE GENOMIC DNA]</scope>
</reference>
<dbReference type="AlphaFoldDB" id="A0A2M7IMP8"/>
<comment type="caution">
    <text evidence="3">The sequence shown here is derived from an EMBL/GenBank/DDBJ whole genome shotgun (WGS) entry which is preliminary data.</text>
</comment>
<keyword evidence="1" id="KW-0233">DNA recombination</keyword>
<dbReference type="NCBIfam" id="NF033563">
    <property type="entry name" value="transpos_IS30"/>
    <property type="match status" value="1"/>
</dbReference>
<feature type="domain" description="Integrase catalytic" evidence="2">
    <location>
        <begin position="148"/>
        <end position="263"/>
    </location>
</feature>
<dbReference type="EMBL" id="PFHR01000212">
    <property type="protein sequence ID" value="PIW96622.1"/>
    <property type="molecule type" value="Genomic_DNA"/>
</dbReference>
<name>A0A2M7IMP8_9BACT</name>
<evidence type="ECO:0000313" key="3">
    <source>
        <dbReference type="EMBL" id="PIW96622.1"/>
    </source>
</evidence>
<gene>
    <name evidence="3" type="ORF">COZ82_04030</name>
</gene>
<dbReference type="GO" id="GO:0006310">
    <property type="term" value="P:DNA recombination"/>
    <property type="evidence" value="ECO:0007669"/>
    <property type="project" value="UniProtKB-KW"/>
</dbReference>
<dbReference type="GO" id="GO:0032196">
    <property type="term" value="P:transposition"/>
    <property type="evidence" value="ECO:0007669"/>
    <property type="project" value="TreeGrafter"/>
</dbReference>
<dbReference type="InterPro" id="IPR001584">
    <property type="entry name" value="Integrase_cat-core"/>
</dbReference>
<feature type="non-terminal residue" evidence="3">
    <location>
        <position position="263"/>
    </location>
</feature>
<dbReference type="InterPro" id="IPR012337">
    <property type="entry name" value="RNaseH-like_sf"/>
</dbReference>
<evidence type="ECO:0000256" key="1">
    <source>
        <dbReference type="ARBA" id="ARBA00023172"/>
    </source>
</evidence>
<organism evidence="3 4">
    <name type="scientific">Candidatus Kaiserbacteria bacterium CG_4_8_14_3_um_filter_38_9</name>
    <dbReference type="NCBI Taxonomy" id="1974599"/>
    <lineage>
        <taxon>Bacteria</taxon>
        <taxon>Candidatus Kaiseribacteriota</taxon>
    </lineage>
</organism>
<accession>A0A2M7IMP8</accession>
<dbReference type="GO" id="GO:0004803">
    <property type="term" value="F:transposase activity"/>
    <property type="evidence" value="ECO:0007669"/>
    <property type="project" value="TreeGrafter"/>
</dbReference>
<dbReference type="InterPro" id="IPR051917">
    <property type="entry name" value="Transposase-Integrase"/>
</dbReference>
<protein>
    <recommendedName>
        <fullName evidence="2">Integrase catalytic domain-containing protein</fullName>
    </recommendedName>
</protein>
<dbReference type="Pfam" id="PF13936">
    <property type="entry name" value="HTH_38"/>
    <property type="match status" value="1"/>
</dbReference>
<dbReference type="InterPro" id="IPR053392">
    <property type="entry name" value="Transposase_IS30-like"/>
</dbReference>